<protein>
    <recommendedName>
        <fullName evidence="4">ESX-1 secretion-associated protein</fullName>
    </recommendedName>
</protein>
<dbReference type="HOGENOM" id="CLU_178471_0_0_11"/>
<evidence type="ECO:0000313" key="2">
    <source>
        <dbReference type="EMBL" id="EJZ11480.1"/>
    </source>
</evidence>
<organism evidence="2 3">
    <name type="scientific">Mycolicibacterium vaccae ATCC 25954</name>
    <dbReference type="NCBI Taxonomy" id="1194972"/>
    <lineage>
        <taxon>Bacteria</taxon>
        <taxon>Bacillati</taxon>
        <taxon>Actinomycetota</taxon>
        <taxon>Actinomycetes</taxon>
        <taxon>Mycobacteriales</taxon>
        <taxon>Mycobacteriaceae</taxon>
        <taxon>Mycolicibacterium</taxon>
    </lineage>
</organism>
<dbReference type="PATRIC" id="fig|1194972.3.peg.1120"/>
<reference evidence="2 3" key="1">
    <citation type="journal article" date="2012" name="J. Bacteriol.">
        <title>Complete Genome Sequence of Mycobacterium vaccae Type Strain ATCC 25954.</title>
        <authorList>
            <person name="Ho Y.S."/>
            <person name="Adroub S.A."/>
            <person name="Abadi M."/>
            <person name="Al Alwan B."/>
            <person name="Alkhateeb R."/>
            <person name="Gao G."/>
            <person name="Ragab A."/>
            <person name="Ali S."/>
            <person name="van Soolingen D."/>
            <person name="Bitter W."/>
            <person name="Pain A."/>
            <person name="Abdallah A.M."/>
        </authorList>
    </citation>
    <scope>NUCLEOTIDE SEQUENCE [LARGE SCALE GENOMIC DNA]</scope>
    <source>
        <strain evidence="2 3">ATCC 25954</strain>
    </source>
</reference>
<evidence type="ECO:0008006" key="4">
    <source>
        <dbReference type="Google" id="ProtNLM"/>
    </source>
</evidence>
<gene>
    <name evidence="2" type="ORF">MVAC_05537</name>
</gene>
<accession>K0V2B1</accession>
<evidence type="ECO:0000256" key="1">
    <source>
        <dbReference type="SAM" id="MobiDB-lite"/>
    </source>
</evidence>
<proteinExistence type="predicted"/>
<keyword evidence="3" id="KW-1185">Reference proteome</keyword>
<dbReference type="EMBL" id="ALQA01000008">
    <property type="protein sequence ID" value="EJZ11480.1"/>
    <property type="molecule type" value="Genomic_DNA"/>
</dbReference>
<name>K0V2B1_MYCVA</name>
<evidence type="ECO:0000313" key="3">
    <source>
        <dbReference type="Proteomes" id="UP000006072"/>
    </source>
</evidence>
<sequence>MTAPLEVDTSVLRRVGGDFSAAGDQMADMRADAPLGAAAAGVPQLQTAAACRAAQTTIAEAMTMAAGEARTYGSDLRSAADKYDATDEASGATLDGVDIPVPR</sequence>
<feature type="region of interest" description="Disordered" evidence="1">
    <location>
        <begin position="82"/>
        <end position="103"/>
    </location>
</feature>
<dbReference type="RefSeq" id="WP_003930726.1">
    <property type="nucleotide sequence ID" value="NZ_JH814691.1"/>
</dbReference>
<dbReference type="Proteomes" id="UP000006072">
    <property type="component" value="Unassembled WGS sequence"/>
</dbReference>
<comment type="caution">
    <text evidence="2">The sequence shown here is derived from an EMBL/GenBank/DDBJ whole genome shotgun (WGS) entry which is preliminary data.</text>
</comment>
<dbReference type="eggNOG" id="ENOG50329H4">
    <property type="taxonomic scope" value="Bacteria"/>
</dbReference>
<dbReference type="AlphaFoldDB" id="K0V2B1"/>